<feature type="transmembrane region" description="Helical" evidence="8">
    <location>
        <begin position="193"/>
        <end position="213"/>
    </location>
</feature>
<feature type="transmembrane region" description="Helical" evidence="8">
    <location>
        <begin position="155"/>
        <end position="172"/>
    </location>
</feature>
<dbReference type="AlphaFoldDB" id="A0A0G1S5U4"/>
<accession>A0A0G1S5U4</accession>
<evidence type="ECO:0000313" key="11">
    <source>
        <dbReference type="Proteomes" id="UP000034502"/>
    </source>
</evidence>
<dbReference type="GO" id="GO:0016763">
    <property type="term" value="F:pentosyltransferase activity"/>
    <property type="evidence" value="ECO:0007669"/>
    <property type="project" value="TreeGrafter"/>
</dbReference>
<feature type="transmembrane region" description="Helical" evidence="8">
    <location>
        <begin position="131"/>
        <end position="149"/>
    </location>
</feature>
<keyword evidence="3" id="KW-0328">Glycosyltransferase</keyword>
<evidence type="ECO:0000256" key="4">
    <source>
        <dbReference type="ARBA" id="ARBA00022679"/>
    </source>
</evidence>
<feature type="transmembrane region" description="Helical" evidence="8">
    <location>
        <begin position="289"/>
        <end position="308"/>
    </location>
</feature>
<evidence type="ECO:0000256" key="3">
    <source>
        <dbReference type="ARBA" id="ARBA00022676"/>
    </source>
</evidence>
<keyword evidence="2" id="KW-1003">Cell membrane</keyword>
<reference evidence="10 11" key="1">
    <citation type="journal article" date="2015" name="Nature">
        <title>rRNA introns, odd ribosomes, and small enigmatic genomes across a large radiation of phyla.</title>
        <authorList>
            <person name="Brown C.T."/>
            <person name="Hug L.A."/>
            <person name="Thomas B.C."/>
            <person name="Sharon I."/>
            <person name="Castelle C.J."/>
            <person name="Singh A."/>
            <person name="Wilkins M.J."/>
            <person name="Williams K.H."/>
            <person name="Banfield J.F."/>
        </authorList>
    </citation>
    <scope>NUCLEOTIDE SEQUENCE [LARGE SCALE GENOMIC DNA]</scope>
</reference>
<keyword evidence="4" id="KW-0808">Transferase</keyword>
<dbReference type="GO" id="GO:0005886">
    <property type="term" value="C:plasma membrane"/>
    <property type="evidence" value="ECO:0007669"/>
    <property type="project" value="UniProtKB-SubCell"/>
</dbReference>
<keyword evidence="5 8" id="KW-0812">Transmembrane</keyword>
<dbReference type="InterPro" id="IPR050297">
    <property type="entry name" value="LipidA_mod_glycosyltrf_83"/>
</dbReference>
<organism evidence="10 11">
    <name type="scientific">Candidatus Amesbacteria bacterium GW2011_GWC1_47_15</name>
    <dbReference type="NCBI Taxonomy" id="1618364"/>
    <lineage>
        <taxon>Bacteria</taxon>
        <taxon>Candidatus Amesiibacteriota</taxon>
    </lineage>
</organism>
<dbReference type="Proteomes" id="UP000034502">
    <property type="component" value="Unassembled WGS sequence"/>
</dbReference>
<evidence type="ECO:0000256" key="7">
    <source>
        <dbReference type="ARBA" id="ARBA00023136"/>
    </source>
</evidence>
<keyword evidence="7 8" id="KW-0472">Membrane</keyword>
<comment type="caution">
    <text evidence="10">The sequence shown here is derived from an EMBL/GenBank/DDBJ whole genome shotgun (WGS) entry which is preliminary data.</text>
</comment>
<evidence type="ECO:0000256" key="1">
    <source>
        <dbReference type="ARBA" id="ARBA00004651"/>
    </source>
</evidence>
<gene>
    <name evidence="10" type="ORF">UX86_C0005G0009</name>
</gene>
<feature type="transmembrane region" description="Helical" evidence="8">
    <location>
        <begin position="337"/>
        <end position="357"/>
    </location>
</feature>
<feature type="signal peptide" evidence="9">
    <location>
        <begin position="1"/>
        <end position="21"/>
    </location>
</feature>
<evidence type="ECO:0000256" key="2">
    <source>
        <dbReference type="ARBA" id="ARBA00022475"/>
    </source>
</evidence>
<sequence>MRISKAIFPIILLAAVLRLTAFGHNPPGVYLDEAAQGYNAYSLLRTGKDEYGKSWPVFLRSFGDYKMPLYAYLTVPSVKIFGLDSFSTRFVSAAFGTLLVGLIAFWLGPVAGVVAAISPVLVFMSRTAAEANLALTLFFLGVALALRFFRHRIFLPLSFLFLALSGYAYHSYRFLSPVTVLYFTLIYRKHRPLIYFSLIIFVASWLPLIRLSFTPGANSRLTGLWSPSGLVRNYLNYFSPGNLFSRPDPDPQRSYPELSVFYWWMSLFLIAGSAVLWHNRKSLGPGAKTLLFILFAAPLPAAVTREYFATYRVLPMFVCIIWIMSLGMRYLIAKRYLLYLGLLFAGLFDLYSASVLLQYDRARAWNSEYRDLSTFLRDFDQETVLVDNSRLGPAYILFAFYRRADPSLLQSQSSEGFLQNYYSRPEPDPVKNLANTQFRPVDWQTDIYRKQIISADIMAVSPQQAREHFLYKLGEITDFDGKPVLVIYRTDPASKCRSLAVPAPPCSALGDY</sequence>
<feature type="transmembrane region" description="Helical" evidence="8">
    <location>
        <begin position="260"/>
        <end position="277"/>
    </location>
</feature>
<keyword evidence="9" id="KW-0732">Signal</keyword>
<comment type="subcellular location">
    <subcellularLocation>
        <location evidence="1">Cell membrane</location>
        <topology evidence="1">Multi-pass membrane protein</topology>
    </subcellularLocation>
</comment>
<proteinExistence type="predicted"/>
<keyword evidence="6 8" id="KW-1133">Transmembrane helix</keyword>
<feature type="transmembrane region" description="Helical" evidence="8">
    <location>
        <begin position="314"/>
        <end position="332"/>
    </location>
</feature>
<evidence type="ECO:0008006" key="12">
    <source>
        <dbReference type="Google" id="ProtNLM"/>
    </source>
</evidence>
<evidence type="ECO:0000313" key="10">
    <source>
        <dbReference type="EMBL" id="KKU64726.1"/>
    </source>
</evidence>
<feature type="chain" id="PRO_5002539543" description="Glycosyltransferase RgtA/B/C/D-like domain-containing protein" evidence="9">
    <location>
        <begin position="22"/>
        <end position="512"/>
    </location>
</feature>
<evidence type="ECO:0000256" key="9">
    <source>
        <dbReference type="SAM" id="SignalP"/>
    </source>
</evidence>
<dbReference type="STRING" id="1618364.UX86_C0005G0009"/>
<dbReference type="PANTHER" id="PTHR33908">
    <property type="entry name" value="MANNOSYLTRANSFERASE YKCB-RELATED"/>
    <property type="match status" value="1"/>
</dbReference>
<evidence type="ECO:0000256" key="6">
    <source>
        <dbReference type="ARBA" id="ARBA00022989"/>
    </source>
</evidence>
<feature type="transmembrane region" description="Helical" evidence="8">
    <location>
        <begin position="93"/>
        <end position="124"/>
    </location>
</feature>
<dbReference type="GO" id="GO:0010041">
    <property type="term" value="P:response to iron(III) ion"/>
    <property type="evidence" value="ECO:0007669"/>
    <property type="project" value="TreeGrafter"/>
</dbReference>
<dbReference type="GO" id="GO:0009103">
    <property type="term" value="P:lipopolysaccharide biosynthetic process"/>
    <property type="evidence" value="ECO:0007669"/>
    <property type="project" value="UniProtKB-ARBA"/>
</dbReference>
<evidence type="ECO:0000256" key="8">
    <source>
        <dbReference type="SAM" id="Phobius"/>
    </source>
</evidence>
<protein>
    <recommendedName>
        <fullName evidence="12">Glycosyltransferase RgtA/B/C/D-like domain-containing protein</fullName>
    </recommendedName>
</protein>
<dbReference type="PANTHER" id="PTHR33908:SF3">
    <property type="entry name" value="UNDECAPRENYL PHOSPHATE-ALPHA-4-AMINO-4-DEOXY-L-ARABINOSE ARABINOSYL TRANSFERASE"/>
    <property type="match status" value="1"/>
</dbReference>
<name>A0A0G1S5U4_9BACT</name>
<evidence type="ECO:0000256" key="5">
    <source>
        <dbReference type="ARBA" id="ARBA00022692"/>
    </source>
</evidence>
<dbReference type="EMBL" id="LCNU01000005">
    <property type="protein sequence ID" value="KKU64726.1"/>
    <property type="molecule type" value="Genomic_DNA"/>
</dbReference>